<feature type="non-terminal residue" evidence="1">
    <location>
        <position position="129"/>
    </location>
</feature>
<accession>A0A0F8ZIK3</accession>
<proteinExistence type="predicted"/>
<name>A0A0F8ZIK3_9ZZZZ</name>
<organism evidence="1">
    <name type="scientific">marine sediment metagenome</name>
    <dbReference type="NCBI Taxonomy" id="412755"/>
    <lineage>
        <taxon>unclassified sequences</taxon>
        <taxon>metagenomes</taxon>
        <taxon>ecological metagenomes</taxon>
    </lineage>
</organism>
<reference evidence="1" key="1">
    <citation type="journal article" date="2015" name="Nature">
        <title>Complex archaea that bridge the gap between prokaryotes and eukaryotes.</title>
        <authorList>
            <person name="Spang A."/>
            <person name="Saw J.H."/>
            <person name="Jorgensen S.L."/>
            <person name="Zaremba-Niedzwiedzka K."/>
            <person name="Martijn J."/>
            <person name="Lind A.E."/>
            <person name="van Eijk R."/>
            <person name="Schleper C."/>
            <person name="Guy L."/>
            <person name="Ettema T.J."/>
        </authorList>
    </citation>
    <scope>NUCLEOTIDE SEQUENCE</scope>
</reference>
<sequence>MTTHVCMPTLSVFALMTLNLRKQRRQLRIHYDILPRYLRGIKRFCKIPEQKIVSVLSIVMRLPIQAIKHGDDVPDYPHLHLKAMETVTAIAEQLIIEEKENPGNLSLDKLIGNRPAMAYSAKYLSEHQI</sequence>
<gene>
    <name evidence="1" type="ORF">LCGC14_3030870</name>
</gene>
<dbReference type="EMBL" id="LAZR01063291">
    <property type="protein sequence ID" value="KKK59786.1"/>
    <property type="molecule type" value="Genomic_DNA"/>
</dbReference>
<comment type="caution">
    <text evidence="1">The sequence shown here is derived from an EMBL/GenBank/DDBJ whole genome shotgun (WGS) entry which is preliminary data.</text>
</comment>
<evidence type="ECO:0000313" key="1">
    <source>
        <dbReference type="EMBL" id="KKK59786.1"/>
    </source>
</evidence>
<dbReference type="AlphaFoldDB" id="A0A0F8ZIK3"/>
<protein>
    <submittedName>
        <fullName evidence="1">Uncharacterized protein</fullName>
    </submittedName>
</protein>